<gene>
    <name evidence="6" type="ORF">A3A33_04235</name>
</gene>
<feature type="transmembrane region" description="Helical" evidence="5">
    <location>
        <begin position="7"/>
        <end position="25"/>
    </location>
</feature>
<dbReference type="InterPro" id="IPR032808">
    <property type="entry name" value="DoxX"/>
</dbReference>
<protein>
    <recommendedName>
        <fullName evidence="8">DoxX family protein</fullName>
    </recommendedName>
</protein>
<evidence type="ECO:0008006" key="8">
    <source>
        <dbReference type="Google" id="ProtNLM"/>
    </source>
</evidence>
<evidence type="ECO:0000256" key="2">
    <source>
        <dbReference type="ARBA" id="ARBA00022692"/>
    </source>
</evidence>
<feature type="transmembrane region" description="Helical" evidence="5">
    <location>
        <begin position="37"/>
        <end position="60"/>
    </location>
</feature>
<evidence type="ECO:0000256" key="4">
    <source>
        <dbReference type="ARBA" id="ARBA00023136"/>
    </source>
</evidence>
<dbReference type="STRING" id="1802701.A3A33_04235"/>
<comment type="caution">
    <text evidence="6">The sequence shown here is derived from an EMBL/GenBank/DDBJ whole genome shotgun (WGS) entry which is preliminary data.</text>
</comment>
<dbReference type="AlphaFoldDB" id="A0A1F8GU17"/>
<keyword evidence="3 5" id="KW-1133">Transmembrane helix</keyword>
<comment type="subcellular location">
    <subcellularLocation>
        <location evidence="1">Membrane</location>
        <topology evidence="1">Multi-pass membrane protein</topology>
    </subcellularLocation>
</comment>
<evidence type="ECO:0000256" key="3">
    <source>
        <dbReference type="ARBA" id="ARBA00022989"/>
    </source>
</evidence>
<feature type="transmembrane region" description="Helical" evidence="5">
    <location>
        <begin position="101"/>
        <end position="118"/>
    </location>
</feature>
<dbReference type="Pfam" id="PF07681">
    <property type="entry name" value="DoxX"/>
    <property type="match status" value="1"/>
</dbReference>
<keyword evidence="2 5" id="KW-0812">Transmembrane</keyword>
<keyword evidence="4 5" id="KW-0472">Membrane</keyword>
<dbReference type="EMBL" id="MGKP01000025">
    <property type="protein sequence ID" value="OGN27939.1"/>
    <property type="molecule type" value="Genomic_DNA"/>
</dbReference>
<dbReference type="Proteomes" id="UP000179047">
    <property type="component" value="Unassembled WGS sequence"/>
</dbReference>
<dbReference type="GO" id="GO:0016020">
    <property type="term" value="C:membrane"/>
    <property type="evidence" value="ECO:0007669"/>
    <property type="project" value="UniProtKB-SubCell"/>
</dbReference>
<reference evidence="6 7" key="1">
    <citation type="journal article" date="2016" name="Nat. Commun.">
        <title>Thousands of microbial genomes shed light on interconnected biogeochemical processes in an aquifer system.</title>
        <authorList>
            <person name="Anantharaman K."/>
            <person name="Brown C.T."/>
            <person name="Hug L.A."/>
            <person name="Sharon I."/>
            <person name="Castelle C.J."/>
            <person name="Probst A.J."/>
            <person name="Thomas B.C."/>
            <person name="Singh A."/>
            <person name="Wilkins M.J."/>
            <person name="Karaoz U."/>
            <person name="Brodie E.L."/>
            <person name="Williams K.H."/>
            <person name="Hubbard S.S."/>
            <person name="Banfield J.F."/>
        </authorList>
    </citation>
    <scope>NUCLEOTIDE SEQUENCE [LARGE SCALE GENOMIC DNA]</scope>
</reference>
<organism evidence="6 7">
    <name type="scientific">Candidatus Yanofskybacteria bacterium RIFCSPLOWO2_01_FULL_49_25</name>
    <dbReference type="NCBI Taxonomy" id="1802701"/>
    <lineage>
        <taxon>Bacteria</taxon>
        <taxon>Candidatus Yanofskyibacteriota</taxon>
    </lineage>
</organism>
<evidence type="ECO:0000256" key="1">
    <source>
        <dbReference type="ARBA" id="ARBA00004141"/>
    </source>
</evidence>
<evidence type="ECO:0000256" key="5">
    <source>
        <dbReference type="SAM" id="Phobius"/>
    </source>
</evidence>
<feature type="transmembrane region" description="Helical" evidence="5">
    <location>
        <begin position="67"/>
        <end position="95"/>
    </location>
</feature>
<evidence type="ECO:0000313" key="6">
    <source>
        <dbReference type="EMBL" id="OGN27939.1"/>
    </source>
</evidence>
<proteinExistence type="predicted"/>
<sequence>MINSTKYSYLILRIGLAAVFLWFGVDKFFHPTFWINTSIPASIIALVGKVGISATQLIYLNGVFDVLIALSLITGVFIQFFAFCAGLLVLFNLVFTGLNETTVHDIGLIGACISVFLWPERQR</sequence>
<evidence type="ECO:0000313" key="7">
    <source>
        <dbReference type="Proteomes" id="UP000179047"/>
    </source>
</evidence>
<accession>A0A1F8GU17</accession>
<name>A0A1F8GU17_9BACT</name>